<organism evidence="4">
    <name type="scientific">uncultured marine thaumarchaeote KM3_88_E12</name>
    <dbReference type="NCBI Taxonomy" id="1456336"/>
    <lineage>
        <taxon>Archaea</taxon>
        <taxon>Nitrososphaerota</taxon>
        <taxon>environmental samples</taxon>
    </lineage>
</organism>
<dbReference type="GO" id="GO:0036503">
    <property type="term" value="P:ERAD pathway"/>
    <property type="evidence" value="ECO:0007669"/>
    <property type="project" value="TreeGrafter"/>
</dbReference>
<keyword evidence="1" id="KW-0143">Chaperone</keyword>
<evidence type="ECO:0000259" key="3">
    <source>
        <dbReference type="PROSITE" id="PS50076"/>
    </source>
</evidence>
<name>A0A075HZX4_9ARCH</name>
<reference evidence="4" key="1">
    <citation type="journal article" date="2014" name="Genome Biol. Evol.">
        <title>Pangenome evidence for extensive interdomain horizontal transfer affecting lineage core and shell genes in uncultured planktonic thaumarchaeota and euryarchaeota.</title>
        <authorList>
            <person name="Deschamps P."/>
            <person name="Zivanovic Y."/>
            <person name="Moreira D."/>
            <person name="Rodriguez-Valera F."/>
            <person name="Lopez-Garcia P."/>
        </authorList>
    </citation>
    <scope>NUCLEOTIDE SEQUENCE</scope>
</reference>
<dbReference type="SUPFAM" id="SSF46565">
    <property type="entry name" value="Chaperone J-domain"/>
    <property type="match status" value="1"/>
</dbReference>
<dbReference type="PRINTS" id="PR00625">
    <property type="entry name" value="JDOMAIN"/>
</dbReference>
<dbReference type="EMBL" id="KF901157">
    <property type="protein sequence ID" value="AIF20172.1"/>
    <property type="molecule type" value="Genomic_DNA"/>
</dbReference>
<feature type="domain" description="J" evidence="3">
    <location>
        <begin position="15"/>
        <end position="81"/>
    </location>
</feature>
<evidence type="ECO:0000256" key="1">
    <source>
        <dbReference type="ARBA" id="ARBA00023186"/>
    </source>
</evidence>
<proteinExistence type="predicted"/>
<dbReference type="PANTHER" id="PTHR44360:SF1">
    <property type="entry name" value="DNAJ HOMOLOG SUBFAMILY B MEMBER 9"/>
    <property type="match status" value="1"/>
</dbReference>
<evidence type="ECO:0000256" key="2">
    <source>
        <dbReference type="SAM" id="Phobius"/>
    </source>
</evidence>
<accession>A0A075HZX4</accession>
<dbReference type="InterPro" id="IPR051948">
    <property type="entry name" value="Hsp70_co-chaperone_J-domain"/>
</dbReference>
<dbReference type="PROSITE" id="PS50076">
    <property type="entry name" value="DNAJ_2"/>
    <property type="match status" value="1"/>
</dbReference>
<dbReference type="InterPro" id="IPR036869">
    <property type="entry name" value="J_dom_sf"/>
</dbReference>
<feature type="transmembrane region" description="Helical" evidence="2">
    <location>
        <begin position="136"/>
        <end position="154"/>
    </location>
</feature>
<dbReference type="GO" id="GO:0051787">
    <property type="term" value="F:misfolded protein binding"/>
    <property type="evidence" value="ECO:0007669"/>
    <property type="project" value="TreeGrafter"/>
</dbReference>
<dbReference type="GO" id="GO:0051087">
    <property type="term" value="F:protein-folding chaperone binding"/>
    <property type="evidence" value="ECO:0007669"/>
    <property type="project" value="TreeGrafter"/>
</dbReference>
<keyword evidence="2" id="KW-0472">Membrane</keyword>
<dbReference type="PANTHER" id="PTHR44360">
    <property type="entry name" value="DNAJ HOMOLOG SUBFAMILY B MEMBER 9"/>
    <property type="match status" value="1"/>
</dbReference>
<keyword evidence="2" id="KW-0812">Transmembrane</keyword>
<dbReference type="AlphaFoldDB" id="A0A075HZX4"/>
<keyword evidence="2" id="KW-1133">Transmembrane helix</keyword>
<dbReference type="Pfam" id="PF00226">
    <property type="entry name" value="DnaJ"/>
    <property type="match status" value="1"/>
</dbReference>
<dbReference type="InterPro" id="IPR001623">
    <property type="entry name" value="DnaJ_domain"/>
</dbReference>
<dbReference type="Gene3D" id="1.10.287.110">
    <property type="entry name" value="DnaJ domain"/>
    <property type="match status" value="1"/>
</dbReference>
<dbReference type="CDD" id="cd06257">
    <property type="entry name" value="DnaJ"/>
    <property type="match status" value="1"/>
</dbReference>
<protein>
    <submittedName>
        <fullName evidence="4">DnaJ homolog, subfamily B, member 3 homolog (Predicted)-like protein</fullName>
    </submittedName>
</protein>
<evidence type="ECO:0000313" key="4">
    <source>
        <dbReference type="EMBL" id="AIF20172.1"/>
    </source>
</evidence>
<dbReference type="SMART" id="SM00271">
    <property type="entry name" value="DnaJ"/>
    <property type="match status" value="1"/>
</dbReference>
<sequence length="155" mass="18355">MKSKIHLKLGKNAEECRQILGVDSSSTPKEIKQAYRKLSLKYHPDRNQEFHDGKKFKELSEAYQFLKYNRKKTFKKQERTAEKGHSDFWKYQGQKMGDDMRFNFESFTHTKQNFGGDFNEETHNREKPISQKSTHFLLYGGLAVVAVWIILFEII</sequence>